<dbReference type="EMBL" id="CAJVQB010009907">
    <property type="protein sequence ID" value="CAG8734981.1"/>
    <property type="molecule type" value="Genomic_DNA"/>
</dbReference>
<dbReference type="Proteomes" id="UP000789901">
    <property type="component" value="Unassembled WGS sequence"/>
</dbReference>
<organism evidence="1 2">
    <name type="scientific">Gigaspora margarita</name>
    <dbReference type="NCBI Taxonomy" id="4874"/>
    <lineage>
        <taxon>Eukaryota</taxon>
        <taxon>Fungi</taxon>
        <taxon>Fungi incertae sedis</taxon>
        <taxon>Mucoromycota</taxon>
        <taxon>Glomeromycotina</taxon>
        <taxon>Glomeromycetes</taxon>
        <taxon>Diversisporales</taxon>
        <taxon>Gigasporaceae</taxon>
        <taxon>Gigaspora</taxon>
    </lineage>
</organism>
<evidence type="ECO:0000313" key="1">
    <source>
        <dbReference type="EMBL" id="CAG8734981.1"/>
    </source>
</evidence>
<gene>
    <name evidence="1" type="ORF">GMARGA_LOCUS14760</name>
</gene>
<comment type="caution">
    <text evidence="1">The sequence shown here is derived from an EMBL/GenBank/DDBJ whole genome shotgun (WGS) entry which is preliminary data.</text>
</comment>
<sequence length="649" mass="74613">MPEKRIQIGNSQDGCLVKKIDPKLEVLMLYNNLQEISLAEDTLPSTAGYYHYQTKNEKQNWISLLPRYLEDNFKKLKEINSDYSLFKNIWTRINPSTKCSLPQFLGFLDNDNINFLKATIATHYPSLYQENQPLINTKKYEILLQKKLKKKAKEINTLIDTEKQLESKFEQSFEDNDLIGDNLLETSINEAIEFNQLVLIKSCSNCNNSGLQNKTWNISSIGFQVKCIIECKKCNDIYEHTNEKEIWFAKAIAATGLTRGISHNTLQSSLATIGITSQIGKKMYNNYQKLYFPSLIACAKSSTTQALQKCIEFAVNQNKEALAIGFDCLWAHVRNANQAKYFYKPIVAFHVVQKSRSIKDNKTELTKTIHQENFDKSSRQMEHAILIEVLNQIRPLLEENNLYLDICVDVAFIQQKLKREAKDQSAPSEAETHEMQVDSLIRYLQNNYSKNQINLFKKFLEKIFCVPVGQSIVISSQTSQNEAFNQTYLLSELPEIYSRQCFELEDTFNIGIIEYKCSEQNKSNNIMLQNEINKSTSSMDIDKIISLDNQIKTIAEKISKFTDLRPEQIDAINYYIGKNKDTLIIMKTGIPCEYLLASSQGTVECEEKVCEEIALGFTHLLFVTPKNLLLNKSLIILCKHLHENESYSS</sequence>
<keyword evidence="2" id="KW-1185">Reference proteome</keyword>
<evidence type="ECO:0000313" key="2">
    <source>
        <dbReference type="Proteomes" id="UP000789901"/>
    </source>
</evidence>
<reference evidence="1 2" key="1">
    <citation type="submission" date="2021-06" db="EMBL/GenBank/DDBJ databases">
        <authorList>
            <person name="Kallberg Y."/>
            <person name="Tangrot J."/>
            <person name="Rosling A."/>
        </authorList>
    </citation>
    <scope>NUCLEOTIDE SEQUENCE [LARGE SCALE GENOMIC DNA]</scope>
    <source>
        <strain evidence="1 2">120-4 pot B 10/14</strain>
    </source>
</reference>
<proteinExistence type="predicted"/>
<protein>
    <submittedName>
        <fullName evidence="1">45090_t:CDS:1</fullName>
    </submittedName>
</protein>
<accession>A0ABN7V5V2</accession>
<name>A0ABN7V5V2_GIGMA</name>